<dbReference type="RefSeq" id="WP_202243269.1">
    <property type="nucleotide sequence ID" value="NZ_JAESIY010000002.1"/>
</dbReference>
<sequence length="572" mass="65158">MKTKKTLYILWAAILSIGVMSCSDDFLELPPEASVVDENFYQNDNQLLAATAPLYNLGWFDYNDKASYNLGDFRGGSAYSAYNDRENVEFNTTANTPENVAAWRAFYNVVAQANVTIYNINQFATEDVSEEMKTHCIAEARFMRALAYRYLVMNWEEVPVIVDNIKILDNPYNVKRNTVSSVWKFITHEFRAAARDLPETPRLEGRVTKWAAEGMLARTYLTRAGVPENYGLQEERTVTRDQAFLDSAKYFADRVINLSGASLLTNYADLFRTPYDNNPESLFSLQWVFVDANSWGTQNSTPAYLTHYAELGNNGDGWGGDKGATFWMLSLYDGFNPISPSGDTLKGHTADARLKATFMLPGMVYDELAYQDGANVKEGYKVPFNGGDGANALNYAAVKKYVVGRLDPEEGTKQFYSHDTYMLRLAEIYLIYAEAVLGNNESTTDGTALEYFNRIHERATRERVTSITYKDIFEERVKEFAMEGMIWYDLVRLHYYNPTEAYKIIELQDRGIYFIEPNEVDNPTEWTIYKTLWDDNRSFNASSGNFKIPLPAVEVSIAPNLLQDPVPYDFNE</sequence>
<dbReference type="Pfam" id="PF07980">
    <property type="entry name" value="SusD_RagB"/>
    <property type="match status" value="1"/>
</dbReference>
<feature type="signal peptide" evidence="6">
    <location>
        <begin position="1"/>
        <end position="21"/>
    </location>
</feature>
<feature type="domain" description="RagB/SusD" evidence="7">
    <location>
        <begin position="280"/>
        <end position="565"/>
    </location>
</feature>
<evidence type="ECO:0000259" key="8">
    <source>
        <dbReference type="Pfam" id="PF14322"/>
    </source>
</evidence>
<proteinExistence type="inferred from homology"/>
<keyword evidence="3 6" id="KW-0732">Signal</keyword>
<keyword evidence="10" id="KW-1185">Reference proteome</keyword>
<accession>A0A937F7V6</accession>
<dbReference type="EMBL" id="JAESIY010000002">
    <property type="protein sequence ID" value="MBL3655608.1"/>
    <property type="molecule type" value="Genomic_DNA"/>
</dbReference>
<comment type="subcellular location">
    <subcellularLocation>
        <location evidence="1">Cell outer membrane</location>
    </subcellularLocation>
</comment>
<evidence type="ECO:0000256" key="5">
    <source>
        <dbReference type="ARBA" id="ARBA00023237"/>
    </source>
</evidence>
<gene>
    <name evidence="9" type="ORF">JL102_05675</name>
</gene>
<evidence type="ECO:0000256" key="3">
    <source>
        <dbReference type="ARBA" id="ARBA00022729"/>
    </source>
</evidence>
<dbReference type="SUPFAM" id="SSF48452">
    <property type="entry name" value="TPR-like"/>
    <property type="match status" value="1"/>
</dbReference>
<dbReference type="Proteomes" id="UP000659388">
    <property type="component" value="Unassembled WGS sequence"/>
</dbReference>
<dbReference type="InterPro" id="IPR011990">
    <property type="entry name" value="TPR-like_helical_dom_sf"/>
</dbReference>
<dbReference type="Pfam" id="PF14322">
    <property type="entry name" value="SusD-like_3"/>
    <property type="match status" value="1"/>
</dbReference>
<reference evidence="9" key="1">
    <citation type="submission" date="2021-01" db="EMBL/GenBank/DDBJ databases">
        <title>Fulvivirga kasyanovii gen. nov., sp nov., a novel member of the phylum Bacteroidetes isolated from seawater in a mussel farm.</title>
        <authorList>
            <person name="Zhao L.-H."/>
            <person name="Wang Z.-J."/>
        </authorList>
    </citation>
    <scope>NUCLEOTIDE SEQUENCE</scope>
    <source>
        <strain evidence="9">2943</strain>
    </source>
</reference>
<evidence type="ECO:0000256" key="4">
    <source>
        <dbReference type="ARBA" id="ARBA00023136"/>
    </source>
</evidence>
<dbReference type="Gene3D" id="1.25.40.390">
    <property type="match status" value="1"/>
</dbReference>
<evidence type="ECO:0000313" key="9">
    <source>
        <dbReference type="EMBL" id="MBL3655608.1"/>
    </source>
</evidence>
<evidence type="ECO:0000256" key="6">
    <source>
        <dbReference type="SAM" id="SignalP"/>
    </source>
</evidence>
<evidence type="ECO:0000313" key="10">
    <source>
        <dbReference type="Proteomes" id="UP000659388"/>
    </source>
</evidence>
<keyword evidence="4" id="KW-0472">Membrane</keyword>
<keyword evidence="5" id="KW-0998">Cell outer membrane</keyword>
<evidence type="ECO:0000256" key="2">
    <source>
        <dbReference type="ARBA" id="ARBA00006275"/>
    </source>
</evidence>
<comment type="similarity">
    <text evidence="2">Belongs to the SusD family.</text>
</comment>
<dbReference type="InterPro" id="IPR033985">
    <property type="entry name" value="SusD-like_N"/>
</dbReference>
<feature type="domain" description="SusD-like N-terminal" evidence="8">
    <location>
        <begin position="80"/>
        <end position="221"/>
    </location>
</feature>
<comment type="caution">
    <text evidence="9">The sequence shown here is derived from an EMBL/GenBank/DDBJ whole genome shotgun (WGS) entry which is preliminary data.</text>
</comment>
<feature type="chain" id="PRO_5037718082" evidence="6">
    <location>
        <begin position="22"/>
        <end position="572"/>
    </location>
</feature>
<organism evidence="9 10">
    <name type="scientific">Fulvivirga sediminis</name>
    <dbReference type="NCBI Taxonomy" id="2803949"/>
    <lineage>
        <taxon>Bacteria</taxon>
        <taxon>Pseudomonadati</taxon>
        <taxon>Bacteroidota</taxon>
        <taxon>Cytophagia</taxon>
        <taxon>Cytophagales</taxon>
        <taxon>Fulvivirgaceae</taxon>
        <taxon>Fulvivirga</taxon>
    </lineage>
</organism>
<evidence type="ECO:0000259" key="7">
    <source>
        <dbReference type="Pfam" id="PF07980"/>
    </source>
</evidence>
<dbReference type="PROSITE" id="PS51257">
    <property type="entry name" value="PROKAR_LIPOPROTEIN"/>
    <property type="match status" value="1"/>
</dbReference>
<dbReference type="AlphaFoldDB" id="A0A937F7V6"/>
<dbReference type="InterPro" id="IPR012944">
    <property type="entry name" value="SusD_RagB_dom"/>
</dbReference>
<protein>
    <submittedName>
        <fullName evidence="9">RagB/SusD family nutrient uptake outer membrane protein</fullName>
    </submittedName>
</protein>
<name>A0A937F7V6_9BACT</name>
<dbReference type="GO" id="GO:0009279">
    <property type="term" value="C:cell outer membrane"/>
    <property type="evidence" value="ECO:0007669"/>
    <property type="project" value="UniProtKB-SubCell"/>
</dbReference>
<evidence type="ECO:0000256" key="1">
    <source>
        <dbReference type="ARBA" id="ARBA00004442"/>
    </source>
</evidence>